<sequence length="795" mass="86641">MPATRNRDRRETPQRRLLAQRRRRRRCGGGLATMQQEQEQEEQPAAAAAQQQPAVSWDITQVSPAHPARWVDLRLLRLCDGIIFGGGRSASVYSLVAAIHRCLKLNGCGVELSFEHLKRQLGEAIMEYGYLDCQLMNLSNLGVAGIPTGPQSRCPCCFSGSLHINADFCFGLCHFARCGTASVRLQPPNSQLFLQGQETSQLVQQASTPSGAAAAAQAEADRACSDFNAASVMARTSEKCDVTAVGSTMCRHAIVAHLMDISTGERYIYAAVMLYTLMVCHARLVAVVWYDINCKFGRWFLRWAAAVDALCTLVERAAVRFPLPCFHRYSHSASCQERNANVHMPGTALQYHEPNETLWAKLAAHGTTTQYMTHRNRWGRLERGAQLHNEEQADRIVPRLLAMLAAATRTRDQAASAVDGILKQLFDSHGLSKEQATDLVLRRDEAIEAHADQDLKPPPLAEYARLRLCSAYLGTQRCTGASLPSAVDVFTGSAESLPQRDAAVLGRHDARLRALARQVFPGGDPALDGAAFAGAVAALAAFEISRHQTWLQRSAQQVQLMEGLIISLTCRPGEQSKTRSSRQRLQARMQGPLNSLCRWLSGGYVGFELLPAEVRACSASLTNSQLWTVAAICHGAYPWEASAATAEPATAVGAAAATREQLVTRLRTQANEMRRAEEELALLAEERVRCIHHLNVRHAEIGAALVRCQERSAAGLAGSPVPPCSSFGASQPETEAEHSRELQDCEGLELLLRHALQKATAQLTAASAAFGDSGGNGSNAFAEDDYECDDEDEVI</sequence>
<evidence type="ECO:0000313" key="4">
    <source>
        <dbReference type="EMBL" id="PSC68887.1"/>
    </source>
</evidence>
<comment type="caution">
    <text evidence="4">The sequence shown here is derived from an EMBL/GenBank/DDBJ whole genome shotgun (WGS) entry which is preliminary data.</text>
</comment>
<dbReference type="EMBL" id="LHPF02000032">
    <property type="protein sequence ID" value="PSC68887.1"/>
    <property type="molecule type" value="Genomic_DNA"/>
</dbReference>
<dbReference type="STRING" id="554055.A0A2P6V481"/>
<dbReference type="AlphaFoldDB" id="A0A2P6V481"/>
<evidence type="ECO:0000256" key="2">
    <source>
        <dbReference type="SAM" id="MobiDB-lite"/>
    </source>
</evidence>
<accession>A0A2P6V481</accession>
<keyword evidence="3" id="KW-1133">Transmembrane helix</keyword>
<dbReference type="PANTHER" id="PTHR33096:SF1">
    <property type="entry name" value="CXC1-LIKE CYSTEINE CLUSTER ASSOCIATED WITH KDZ TRANSPOSASES DOMAIN-CONTAINING PROTEIN"/>
    <property type="match status" value="1"/>
</dbReference>
<protein>
    <submittedName>
        <fullName evidence="4">Tcr1 transposon ORF2</fullName>
    </submittedName>
</protein>
<keyword evidence="5" id="KW-1185">Reference proteome</keyword>
<name>A0A2P6V481_9CHLO</name>
<reference evidence="4 5" key="1">
    <citation type="journal article" date="2018" name="Plant J.">
        <title>Genome sequences of Chlorella sorokiniana UTEX 1602 and Micractinium conductrix SAG 241.80: implications to maltose excretion by a green alga.</title>
        <authorList>
            <person name="Arriola M.B."/>
            <person name="Velmurugan N."/>
            <person name="Zhang Y."/>
            <person name="Plunkett M.H."/>
            <person name="Hondzo H."/>
            <person name="Barney B.M."/>
        </authorList>
    </citation>
    <scope>NUCLEOTIDE SEQUENCE [LARGE SCALE GENOMIC DNA]</scope>
    <source>
        <strain evidence="4 5">SAG 241.80</strain>
    </source>
</reference>
<dbReference type="OrthoDB" id="544270at2759"/>
<feature type="region of interest" description="Disordered" evidence="2">
    <location>
        <begin position="769"/>
        <end position="795"/>
    </location>
</feature>
<dbReference type="PANTHER" id="PTHR33096">
    <property type="entry name" value="CXC2 DOMAIN-CONTAINING PROTEIN"/>
    <property type="match status" value="1"/>
</dbReference>
<keyword evidence="3" id="KW-0812">Transmembrane</keyword>
<gene>
    <name evidence="4" type="ORF">C2E20_7556</name>
</gene>
<feature type="region of interest" description="Disordered" evidence="2">
    <location>
        <begin position="1"/>
        <end position="20"/>
    </location>
</feature>
<feature type="region of interest" description="Disordered" evidence="2">
    <location>
        <begin position="26"/>
        <end position="50"/>
    </location>
</feature>
<evidence type="ECO:0000313" key="5">
    <source>
        <dbReference type="Proteomes" id="UP000239649"/>
    </source>
</evidence>
<dbReference type="Proteomes" id="UP000239649">
    <property type="component" value="Unassembled WGS sequence"/>
</dbReference>
<evidence type="ECO:0000256" key="1">
    <source>
        <dbReference type="SAM" id="Coils"/>
    </source>
</evidence>
<dbReference type="InterPro" id="IPR040521">
    <property type="entry name" value="KDZ"/>
</dbReference>
<keyword evidence="3" id="KW-0472">Membrane</keyword>
<proteinExistence type="predicted"/>
<evidence type="ECO:0000256" key="3">
    <source>
        <dbReference type="SAM" id="Phobius"/>
    </source>
</evidence>
<feature type="coiled-coil region" evidence="1">
    <location>
        <begin position="659"/>
        <end position="686"/>
    </location>
</feature>
<dbReference type="Pfam" id="PF18758">
    <property type="entry name" value="KDZ"/>
    <property type="match status" value="1"/>
</dbReference>
<keyword evidence="1" id="KW-0175">Coiled coil</keyword>
<organism evidence="4 5">
    <name type="scientific">Micractinium conductrix</name>
    <dbReference type="NCBI Taxonomy" id="554055"/>
    <lineage>
        <taxon>Eukaryota</taxon>
        <taxon>Viridiplantae</taxon>
        <taxon>Chlorophyta</taxon>
        <taxon>core chlorophytes</taxon>
        <taxon>Trebouxiophyceae</taxon>
        <taxon>Chlorellales</taxon>
        <taxon>Chlorellaceae</taxon>
        <taxon>Chlorella clade</taxon>
        <taxon>Micractinium</taxon>
    </lineage>
</organism>
<feature type="transmembrane region" description="Helical" evidence="3">
    <location>
        <begin position="267"/>
        <end position="290"/>
    </location>
</feature>
<feature type="region of interest" description="Disordered" evidence="2">
    <location>
        <begin position="716"/>
        <end position="740"/>
    </location>
</feature>
<feature type="compositionally biased region" description="Acidic residues" evidence="2">
    <location>
        <begin position="782"/>
        <end position="795"/>
    </location>
</feature>
<feature type="compositionally biased region" description="Basic and acidic residues" evidence="2">
    <location>
        <begin position="1"/>
        <end position="14"/>
    </location>
</feature>